<keyword evidence="3" id="KW-1003">Cell membrane</keyword>
<dbReference type="InterPro" id="IPR036640">
    <property type="entry name" value="ABC1_TM_sf"/>
</dbReference>
<keyword evidence="9 10" id="KW-0472">Membrane</keyword>
<evidence type="ECO:0000256" key="3">
    <source>
        <dbReference type="ARBA" id="ARBA00022475"/>
    </source>
</evidence>
<dbReference type="Gene3D" id="3.90.70.10">
    <property type="entry name" value="Cysteine proteinases"/>
    <property type="match status" value="1"/>
</dbReference>
<proteinExistence type="predicted"/>
<dbReference type="InterPro" id="IPR005074">
    <property type="entry name" value="Peptidase_C39"/>
</dbReference>
<feature type="transmembrane region" description="Helical" evidence="10">
    <location>
        <begin position="304"/>
        <end position="322"/>
    </location>
</feature>
<gene>
    <name evidence="14" type="ORF">KDA27_06805</name>
</gene>
<dbReference type="Pfam" id="PF00005">
    <property type="entry name" value="ABC_tran"/>
    <property type="match status" value="1"/>
</dbReference>
<dbReference type="PANTHER" id="PTHR43394:SF1">
    <property type="entry name" value="ATP-BINDING CASSETTE SUB-FAMILY B MEMBER 10, MITOCHONDRIAL"/>
    <property type="match status" value="1"/>
</dbReference>
<evidence type="ECO:0000259" key="13">
    <source>
        <dbReference type="PROSITE" id="PS50990"/>
    </source>
</evidence>
<dbReference type="Pfam" id="PF03412">
    <property type="entry name" value="Peptidase_C39"/>
    <property type="match status" value="1"/>
</dbReference>
<name>A0A956NCS2_UNCEI</name>
<evidence type="ECO:0000256" key="8">
    <source>
        <dbReference type="ARBA" id="ARBA00022989"/>
    </source>
</evidence>
<evidence type="ECO:0000259" key="11">
    <source>
        <dbReference type="PROSITE" id="PS50893"/>
    </source>
</evidence>
<dbReference type="SUPFAM" id="SSF52540">
    <property type="entry name" value="P-loop containing nucleoside triphosphate hydrolases"/>
    <property type="match status" value="1"/>
</dbReference>
<accession>A0A956NCS2</accession>
<evidence type="ECO:0000256" key="6">
    <source>
        <dbReference type="ARBA" id="ARBA00022801"/>
    </source>
</evidence>
<dbReference type="GO" id="GO:0016887">
    <property type="term" value="F:ATP hydrolysis activity"/>
    <property type="evidence" value="ECO:0007669"/>
    <property type="project" value="InterPro"/>
</dbReference>
<feature type="transmembrane region" description="Helical" evidence="10">
    <location>
        <begin position="165"/>
        <end position="183"/>
    </location>
</feature>
<feature type="transmembrane region" description="Helical" evidence="10">
    <location>
        <begin position="203"/>
        <end position="223"/>
    </location>
</feature>
<dbReference type="EMBL" id="JAGQHS010000024">
    <property type="protein sequence ID" value="MCA9755493.1"/>
    <property type="molecule type" value="Genomic_DNA"/>
</dbReference>
<dbReference type="Proteomes" id="UP000739538">
    <property type="component" value="Unassembled WGS sequence"/>
</dbReference>
<dbReference type="SMART" id="SM00382">
    <property type="entry name" value="AAA"/>
    <property type="match status" value="1"/>
</dbReference>
<feature type="transmembrane region" description="Helical" evidence="10">
    <location>
        <begin position="276"/>
        <end position="298"/>
    </location>
</feature>
<dbReference type="Gene3D" id="3.40.50.300">
    <property type="entry name" value="P-loop containing nucleotide triphosphate hydrolases"/>
    <property type="match status" value="1"/>
</dbReference>
<dbReference type="InterPro" id="IPR003439">
    <property type="entry name" value="ABC_transporter-like_ATP-bd"/>
</dbReference>
<keyword evidence="5" id="KW-0547">Nucleotide-binding</keyword>
<dbReference type="Pfam" id="PF00664">
    <property type="entry name" value="ABC_membrane"/>
    <property type="match status" value="1"/>
</dbReference>
<sequence>MTLGLSLSRRRIPHVQQLEMADCGPACLTMVLGYYGHHVSLDEVRDRFATGRDGSSAYDILEVARTFGLGGRAVQLDLDDLDVLPAASILHWRMSHFVLLESLRKDGIDIVDPDGGSRFVKEDELSRSFTGVAILLEPGDHFEEHGAASSPFSSYLRRLRSHTGLLARTVVLSILLQILAMALPLATGTVVDRIVPRSDESLLAVLFAGIGLVAIYTFFSSYVRAHMLLALRTHLDMEMTTSFLRHLLRLPFSFFQLRQTGDLMMRLNSNATIRELLTAGVMSGLLDGILVAGYLVVILWTSPFLGALVVLLGLIRVIVFLATKRKYRILTGESLQALAESSNYEVQMIEGIETLKTSGAERRAQEIWSNLFVDVLNVSIRRGRLSAVVDSLLYTLELASPLVILALGTYLVLEGRLTLGTMLAVTTLAAGFLRPLGSLVTTALELQQLWSTVERVDDVLRQEPEQEESRPPAPELEGKITLAGLSFRYGDRAPWAVQSVDLEIPARSQIAIVGPSGSGKSTLARLLAALYMPTEGEILFDDRSLTDRDVTSLRRQLGFVPQHPFLFGSTIRANISMADGEVPLAEIEAAARLSDVHDEIDVLPLRYETPLASTGSNLSGGQRQRIALARALLRRPPILVLDEATSHLDTRSERRVYESLRKLDVTRVVIAHRLSTVVDSDLIVVMDQGRIVERGTHDELLRNGALYSELARGLPAESDASPDSPTARE</sequence>
<dbReference type="PROSITE" id="PS00211">
    <property type="entry name" value="ABC_TRANSPORTER_1"/>
    <property type="match status" value="1"/>
</dbReference>
<evidence type="ECO:0000313" key="14">
    <source>
        <dbReference type="EMBL" id="MCA9755493.1"/>
    </source>
</evidence>
<dbReference type="GO" id="GO:0005524">
    <property type="term" value="F:ATP binding"/>
    <property type="evidence" value="ECO:0007669"/>
    <property type="project" value="UniProtKB-KW"/>
</dbReference>
<feature type="domain" description="ABC transmembrane type-1" evidence="12">
    <location>
        <begin position="170"/>
        <end position="448"/>
    </location>
</feature>
<comment type="caution">
    <text evidence="14">The sequence shown here is derived from an EMBL/GenBank/DDBJ whole genome shotgun (WGS) entry which is preliminary data.</text>
</comment>
<evidence type="ECO:0000256" key="2">
    <source>
        <dbReference type="ARBA" id="ARBA00022448"/>
    </source>
</evidence>
<dbReference type="InterPro" id="IPR003593">
    <property type="entry name" value="AAA+_ATPase"/>
</dbReference>
<reference evidence="14" key="1">
    <citation type="submission" date="2020-04" db="EMBL/GenBank/DDBJ databases">
        <authorList>
            <person name="Zhang T."/>
        </authorList>
    </citation>
    <scope>NUCLEOTIDE SEQUENCE</scope>
    <source>
        <strain evidence="14">HKST-UBA02</strain>
    </source>
</reference>
<keyword evidence="4 10" id="KW-0812">Transmembrane</keyword>
<dbReference type="GO" id="GO:0005886">
    <property type="term" value="C:plasma membrane"/>
    <property type="evidence" value="ECO:0007669"/>
    <property type="project" value="UniProtKB-SubCell"/>
</dbReference>
<feature type="domain" description="Peptidase C39" evidence="13">
    <location>
        <begin position="17"/>
        <end position="136"/>
    </location>
</feature>
<feature type="domain" description="ABC transporter" evidence="11">
    <location>
        <begin position="480"/>
        <end position="713"/>
    </location>
</feature>
<dbReference type="GO" id="GO:0008233">
    <property type="term" value="F:peptidase activity"/>
    <property type="evidence" value="ECO:0007669"/>
    <property type="project" value="InterPro"/>
</dbReference>
<evidence type="ECO:0000256" key="9">
    <source>
        <dbReference type="ARBA" id="ARBA00023136"/>
    </source>
</evidence>
<evidence type="ECO:0000256" key="1">
    <source>
        <dbReference type="ARBA" id="ARBA00004651"/>
    </source>
</evidence>
<dbReference type="Gene3D" id="1.20.1560.10">
    <property type="entry name" value="ABC transporter type 1, transmembrane domain"/>
    <property type="match status" value="1"/>
</dbReference>
<dbReference type="InterPro" id="IPR027417">
    <property type="entry name" value="P-loop_NTPase"/>
</dbReference>
<dbReference type="CDD" id="cd18779">
    <property type="entry name" value="ABC_6TM_T1SS_like"/>
    <property type="match status" value="1"/>
</dbReference>
<keyword evidence="8 10" id="KW-1133">Transmembrane helix</keyword>
<evidence type="ECO:0000256" key="5">
    <source>
        <dbReference type="ARBA" id="ARBA00022741"/>
    </source>
</evidence>
<comment type="subcellular location">
    <subcellularLocation>
        <location evidence="1">Cell membrane</location>
        <topology evidence="1">Multi-pass membrane protein</topology>
    </subcellularLocation>
</comment>
<evidence type="ECO:0000256" key="7">
    <source>
        <dbReference type="ARBA" id="ARBA00022840"/>
    </source>
</evidence>
<keyword evidence="7" id="KW-0067">ATP-binding</keyword>
<dbReference type="AlphaFoldDB" id="A0A956NCS2"/>
<reference evidence="14" key="2">
    <citation type="journal article" date="2021" name="Microbiome">
        <title>Successional dynamics and alternative stable states in a saline activated sludge microbial community over 9 years.</title>
        <authorList>
            <person name="Wang Y."/>
            <person name="Ye J."/>
            <person name="Ju F."/>
            <person name="Liu L."/>
            <person name="Boyd J.A."/>
            <person name="Deng Y."/>
            <person name="Parks D.H."/>
            <person name="Jiang X."/>
            <person name="Yin X."/>
            <person name="Woodcroft B.J."/>
            <person name="Tyson G.W."/>
            <person name="Hugenholtz P."/>
            <person name="Polz M.F."/>
            <person name="Zhang T."/>
        </authorList>
    </citation>
    <scope>NUCLEOTIDE SEQUENCE</scope>
    <source>
        <strain evidence="14">HKST-UBA02</strain>
    </source>
</reference>
<dbReference type="PANTHER" id="PTHR43394">
    <property type="entry name" value="ATP-DEPENDENT PERMEASE MDL1, MITOCHONDRIAL"/>
    <property type="match status" value="1"/>
</dbReference>
<keyword evidence="6" id="KW-0378">Hydrolase</keyword>
<dbReference type="PROSITE" id="PS50929">
    <property type="entry name" value="ABC_TM1F"/>
    <property type="match status" value="1"/>
</dbReference>
<dbReference type="InterPro" id="IPR011527">
    <property type="entry name" value="ABC1_TM_dom"/>
</dbReference>
<dbReference type="InterPro" id="IPR039421">
    <property type="entry name" value="Type_1_exporter"/>
</dbReference>
<dbReference type="PROSITE" id="PS50990">
    <property type="entry name" value="PEPTIDASE_C39"/>
    <property type="match status" value="1"/>
</dbReference>
<evidence type="ECO:0000256" key="10">
    <source>
        <dbReference type="SAM" id="Phobius"/>
    </source>
</evidence>
<evidence type="ECO:0000313" key="15">
    <source>
        <dbReference type="Proteomes" id="UP000739538"/>
    </source>
</evidence>
<dbReference type="PROSITE" id="PS50893">
    <property type="entry name" value="ABC_TRANSPORTER_2"/>
    <property type="match status" value="1"/>
</dbReference>
<dbReference type="GO" id="GO:0006508">
    <property type="term" value="P:proteolysis"/>
    <property type="evidence" value="ECO:0007669"/>
    <property type="project" value="InterPro"/>
</dbReference>
<evidence type="ECO:0000259" key="12">
    <source>
        <dbReference type="PROSITE" id="PS50929"/>
    </source>
</evidence>
<organism evidence="14 15">
    <name type="scientific">Eiseniibacteriota bacterium</name>
    <dbReference type="NCBI Taxonomy" id="2212470"/>
    <lineage>
        <taxon>Bacteria</taxon>
        <taxon>Candidatus Eiseniibacteriota</taxon>
    </lineage>
</organism>
<dbReference type="FunFam" id="3.40.50.300:FF:000299">
    <property type="entry name" value="ABC transporter ATP-binding protein/permease"/>
    <property type="match status" value="1"/>
</dbReference>
<evidence type="ECO:0000256" key="4">
    <source>
        <dbReference type="ARBA" id="ARBA00022692"/>
    </source>
</evidence>
<feature type="transmembrane region" description="Helical" evidence="10">
    <location>
        <begin position="391"/>
        <end position="413"/>
    </location>
</feature>
<dbReference type="GO" id="GO:0015421">
    <property type="term" value="F:ABC-type oligopeptide transporter activity"/>
    <property type="evidence" value="ECO:0007669"/>
    <property type="project" value="TreeGrafter"/>
</dbReference>
<dbReference type="InterPro" id="IPR017871">
    <property type="entry name" value="ABC_transporter-like_CS"/>
</dbReference>
<protein>
    <submittedName>
        <fullName evidence="14">Peptidase domain-containing ABC transporter</fullName>
    </submittedName>
</protein>
<dbReference type="SUPFAM" id="SSF90123">
    <property type="entry name" value="ABC transporter transmembrane region"/>
    <property type="match status" value="1"/>
</dbReference>
<keyword evidence="2" id="KW-0813">Transport</keyword>